<evidence type="ECO:0000313" key="2">
    <source>
        <dbReference type="EMBL" id="PMS37903.1"/>
    </source>
</evidence>
<protein>
    <recommendedName>
        <fullName evidence="4">Outer membrane protein beta-barrel domain-containing protein</fullName>
    </recommendedName>
</protein>
<dbReference type="RefSeq" id="WP_018438945.1">
    <property type="nucleotide sequence ID" value="NZ_KB890164.1"/>
</dbReference>
<reference evidence="2 3" key="1">
    <citation type="submission" date="2018-01" db="EMBL/GenBank/DDBJ databases">
        <title>Whole genome analyses suggest that Burkholderia sensu lato contains two further novel genera in the rhizoxinica-symbiotica group Mycetohabitans gen. nov., and Trinickia gen. nov.: implications for the evolution of diazotrophy and nodulation in the Burkholderiaceae.</title>
        <authorList>
            <person name="Estrada-de los Santos P."/>
            <person name="Palmer M."/>
            <person name="Chavez-Ramirez B."/>
            <person name="Beukes C."/>
            <person name="Steenkamp E.T."/>
            <person name="Hirsch A.M."/>
            <person name="Manyaka P."/>
            <person name="Maluk M."/>
            <person name="Lafos M."/>
            <person name="Crook M."/>
            <person name="Gross E."/>
            <person name="Simon M.F."/>
            <person name="Bueno dos Reis Junior F."/>
            <person name="Poole P.S."/>
            <person name="Venter S.N."/>
            <person name="James E.K."/>
        </authorList>
    </citation>
    <scope>NUCLEOTIDE SEQUENCE [LARGE SCALE GENOMIC DNA]</scope>
    <source>
        <strain evidence="2 3">JPY 581</strain>
    </source>
</reference>
<evidence type="ECO:0008006" key="4">
    <source>
        <dbReference type="Google" id="ProtNLM"/>
    </source>
</evidence>
<dbReference type="AlphaFoldDB" id="A0A2N7X816"/>
<dbReference type="STRING" id="863227.GCA_000373005_00436"/>
<feature type="chain" id="PRO_5014873121" description="Outer membrane protein beta-barrel domain-containing protein" evidence="1">
    <location>
        <begin position="24"/>
        <end position="221"/>
    </location>
</feature>
<dbReference type="Proteomes" id="UP000235777">
    <property type="component" value="Unassembled WGS sequence"/>
</dbReference>
<organism evidence="2 3">
    <name type="scientific">Trinickia symbiotica</name>
    <dbReference type="NCBI Taxonomy" id="863227"/>
    <lineage>
        <taxon>Bacteria</taxon>
        <taxon>Pseudomonadati</taxon>
        <taxon>Pseudomonadota</taxon>
        <taxon>Betaproteobacteria</taxon>
        <taxon>Burkholderiales</taxon>
        <taxon>Burkholderiaceae</taxon>
        <taxon>Trinickia</taxon>
    </lineage>
</organism>
<feature type="signal peptide" evidence="1">
    <location>
        <begin position="1"/>
        <end position="23"/>
    </location>
</feature>
<keyword evidence="3" id="KW-1185">Reference proteome</keyword>
<comment type="caution">
    <text evidence="2">The sequence shown here is derived from an EMBL/GenBank/DDBJ whole genome shotgun (WGS) entry which is preliminary data.</text>
</comment>
<dbReference type="Gene3D" id="2.40.160.170">
    <property type="match status" value="1"/>
</dbReference>
<dbReference type="OrthoDB" id="517121at2"/>
<dbReference type="EMBL" id="PNYC01000002">
    <property type="protein sequence ID" value="PMS37903.1"/>
    <property type="molecule type" value="Genomic_DNA"/>
</dbReference>
<proteinExistence type="predicted"/>
<evidence type="ECO:0000256" key="1">
    <source>
        <dbReference type="SAM" id="SignalP"/>
    </source>
</evidence>
<gene>
    <name evidence="2" type="ORF">C0Z20_03515</name>
</gene>
<name>A0A2N7X816_9BURK</name>
<sequence>MKKWMGAVAAGVVALASASVAHAQVTQEIYGQVGTEGVGIGYGHVLSSMFNARAEFNGFALSHSFNAGDLHYDATLTLYHAGLYADFFPAPSVVPFRLTAGVLIGGDNVDATAQAMSGTYTINGQTVSAQGQQIHAKATFPTLRPYIGLGFGHSPRATRGWGMFFDAGIAYGKPHVDFDVPATIATAAGQANVDAEEQDLRNKVQRYHIYPIVKVGVTYRF</sequence>
<accession>A0A2N7X816</accession>
<keyword evidence="1" id="KW-0732">Signal</keyword>
<evidence type="ECO:0000313" key="3">
    <source>
        <dbReference type="Proteomes" id="UP000235777"/>
    </source>
</evidence>